<evidence type="ECO:0000256" key="4">
    <source>
        <dbReference type="ARBA" id="ARBA00022989"/>
    </source>
</evidence>
<protein>
    <submittedName>
        <fullName evidence="8">DMT family transporter</fullName>
    </submittedName>
</protein>
<comment type="caution">
    <text evidence="8">The sequence shown here is derived from an EMBL/GenBank/DDBJ whole genome shotgun (WGS) entry which is preliminary data.</text>
</comment>
<dbReference type="Pfam" id="PF00892">
    <property type="entry name" value="EamA"/>
    <property type="match status" value="2"/>
</dbReference>
<feature type="transmembrane region" description="Helical" evidence="6">
    <location>
        <begin position="108"/>
        <end position="127"/>
    </location>
</feature>
<evidence type="ECO:0000313" key="8">
    <source>
        <dbReference type="EMBL" id="MBD2603583.1"/>
    </source>
</evidence>
<dbReference type="PANTHER" id="PTHR32322">
    <property type="entry name" value="INNER MEMBRANE TRANSPORTER"/>
    <property type="match status" value="1"/>
</dbReference>
<reference evidence="8 9" key="1">
    <citation type="journal article" date="2020" name="ISME J.">
        <title>Comparative genomics reveals insights into cyanobacterial evolution and habitat adaptation.</title>
        <authorList>
            <person name="Chen M.Y."/>
            <person name="Teng W.K."/>
            <person name="Zhao L."/>
            <person name="Hu C.X."/>
            <person name="Zhou Y.K."/>
            <person name="Han B.P."/>
            <person name="Song L.R."/>
            <person name="Shu W.S."/>
        </authorList>
    </citation>
    <scope>NUCLEOTIDE SEQUENCE [LARGE SCALE GENOMIC DNA]</scope>
    <source>
        <strain evidence="8 9">FACHB-248</strain>
    </source>
</reference>
<evidence type="ECO:0000313" key="9">
    <source>
        <dbReference type="Proteomes" id="UP000660380"/>
    </source>
</evidence>
<organism evidence="8 9">
    <name type="scientific">Scytonema hofmannii FACHB-248</name>
    <dbReference type="NCBI Taxonomy" id="1842502"/>
    <lineage>
        <taxon>Bacteria</taxon>
        <taxon>Bacillati</taxon>
        <taxon>Cyanobacteriota</taxon>
        <taxon>Cyanophyceae</taxon>
        <taxon>Nostocales</taxon>
        <taxon>Scytonemataceae</taxon>
        <taxon>Scytonema</taxon>
    </lineage>
</organism>
<name>A0ABR8GLG4_9CYAN</name>
<comment type="subcellular location">
    <subcellularLocation>
        <location evidence="1">Membrane</location>
        <topology evidence="1">Multi-pass membrane protein</topology>
    </subcellularLocation>
</comment>
<dbReference type="PANTHER" id="PTHR32322:SF2">
    <property type="entry name" value="EAMA DOMAIN-CONTAINING PROTEIN"/>
    <property type="match status" value="1"/>
</dbReference>
<feature type="transmembrane region" description="Helical" evidence="6">
    <location>
        <begin position="253"/>
        <end position="274"/>
    </location>
</feature>
<evidence type="ECO:0000256" key="6">
    <source>
        <dbReference type="SAM" id="Phobius"/>
    </source>
</evidence>
<feature type="transmembrane region" description="Helical" evidence="6">
    <location>
        <begin position="281"/>
        <end position="301"/>
    </location>
</feature>
<keyword evidence="3 6" id="KW-0812">Transmembrane</keyword>
<evidence type="ECO:0000256" key="2">
    <source>
        <dbReference type="ARBA" id="ARBA00007362"/>
    </source>
</evidence>
<dbReference type="SUPFAM" id="SSF103481">
    <property type="entry name" value="Multidrug resistance efflux transporter EmrE"/>
    <property type="match status" value="2"/>
</dbReference>
<evidence type="ECO:0000256" key="5">
    <source>
        <dbReference type="ARBA" id="ARBA00023136"/>
    </source>
</evidence>
<dbReference type="RefSeq" id="WP_084763418.1">
    <property type="nucleotide sequence ID" value="NZ_JACJTA010000004.1"/>
</dbReference>
<keyword evidence="9" id="KW-1185">Reference proteome</keyword>
<feature type="transmembrane region" description="Helical" evidence="6">
    <location>
        <begin position="139"/>
        <end position="157"/>
    </location>
</feature>
<evidence type="ECO:0000259" key="7">
    <source>
        <dbReference type="Pfam" id="PF00892"/>
    </source>
</evidence>
<comment type="similarity">
    <text evidence="2">Belongs to the EamA transporter family.</text>
</comment>
<evidence type="ECO:0000256" key="3">
    <source>
        <dbReference type="ARBA" id="ARBA00022692"/>
    </source>
</evidence>
<accession>A0ABR8GLG4</accession>
<dbReference type="InterPro" id="IPR037185">
    <property type="entry name" value="EmrE-like"/>
</dbReference>
<dbReference type="EMBL" id="JACJTA010000004">
    <property type="protein sequence ID" value="MBD2603583.1"/>
    <property type="molecule type" value="Genomic_DNA"/>
</dbReference>
<feature type="transmembrane region" description="Helical" evidence="6">
    <location>
        <begin position="194"/>
        <end position="210"/>
    </location>
</feature>
<dbReference type="InterPro" id="IPR000620">
    <property type="entry name" value="EamA_dom"/>
</dbReference>
<dbReference type="Gene3D" id="1.10.3730.20">
    <property type="match status" value="1"/>
</dbReference>
<sequence length="335" mass="37840">MMHIYIETVLDLNPYANYMTNQLEIVNEQSYSKETGAIIAIFIAILIFGIMPILIRWSENEIGPNATMFNRCWIASVFFGLWQEISLIHQRWLGEQPILKESLNNQQILLLLATSVFFCATQLFWAWSLTQTSLANSALIHNLTPFFTALGGYLLFNQRFDYKFLIGLIIASVGTIVLGLCDLQIGSIKLQGDLLAFLSALFYAAYFLGIEKLRTQLTVTTILSWIYRIVTLFFVVILLTVKDEWFPHSWNGWLAVITLALALIVSHGLLVYSLKYLSSSFVAMINLFDPAVTGFFAWMIFAEALNWLNLVAFVIIVLGIYLALSSKGAIKSVAE</sequence>
<feature type="transmembrane region" description="Helical" evidence="6">
    <location>
        <begin position="222"/>
        <end position="241"/>
    </location>
</feature>
<feature type="transmembrane region" description="Helical" evidence="6">
    <location>
        <begin position="164"/>
        <end position="188"/>
    </location>
</feature>
<feature type="transmembrane region" description="Helical" evidence="6">
    <location>
        <begin position="37"/>
        <end position="56"/>
    </location>
</feature>
<evidence type="ECO:0000256" key="1">
    <source>
        <dbReference type="ARBA" id="ARBA00004141"/>
    </source>
</evidence>
<proteinExistence type="inferred from homology"/>
<feature type="domain" description="EamA" evidence="7">
    <location>
        <begin position="192"/>
        <end position="324"/>
    </location>
</feature>
<keyword evidence="4 6" id="KW-1133">Transmembrane helix</keyword>
<dbReference type="Proteomes" id="UP000660380">
    <property type="component" value="Unassembled WGS sequence"/>
</dbReference>
<keyword evidence="5 6" id="KW-0472">Membrane</keyword>
<gene>
    <name evidence="8" type="ORF">H6G81_03325</name>
</gene>
<dbReference type="InterPro" id="IPR050638">
    <property type="entry name" value="AA-Vitamin_Transporters"/>
</dbReference>
<feature type="transmembrane region" description="Helical" evidence="6">
    <location>
        <begin position="307"/>
        <end position="324"/>
    </location>
</feature>
<feature type="domain" description="EamA" evidence="7">
    <location>
        <begin position="37"/>
        <end position="178"/>
    </location>
</feature>